<dbReference type="Ensembl" id="ENSMMDT00005029259.1">
    <property type="protein sequence ID" value="ENSMMDP00005028576.1"/>
    <property type="gene ID" value="ENSMMDG00005013648.1"/>
</dbReference>
<feature type="compositionally biased region" description="Polar residues" evidence="1">
    <location>
        <begin position="279"/>
        <end position="298"/>
    </location>
</feature>
<dbReference type="OrthoDB" id="6337960at2759"/>
<dbReference type="InParanoid" id="A0A667Z5Y2"/>
<feature type="region of interest" description="Disordered" evidence="1">
    <location>
        <begin position="395"/>
        <end position="441"/>
    </location>
</feature>
<name>A0A667Z5Y2_9TELE</name>
<feature type="region of interest" description="Disordered" evidence="1">
    <location>
        <begin position="321"/>
        <end position="345"/>
    </location>
</feature>
<dbReference type="AlphaFoldDB" id="A0A667Z5Y2"/>
<keyword evidence="3" id="KW-1185">Reference proteome</keyword>
<reference evidence="2" key="1">
    <citation type="submission" date="2019-06" db="EMBL/GenBank/DDBJ databases">
        <authorList>
            <consortium name="Wellcome Sanger Institute Data Sharing"/>
        </authorList>
    </citation>
    <scope>NUCLEOTIDE SEQUENCE [LARGE SCALE GENOMIC DNA]</scope>
</reference>
<protein>
    <submittedName>
        <fullName evidence="2">Cell division cycle associated 3</fullName>
    </submittedName>
</protein>
<dbReference type="PANTHER" id="PTHR34756">
    <property type="entry name" value="CELL DIVISION CYCLE-ASSOCIATED PROTEIN 3"/>
    <property type="match status" value="1"/>
</dbReference>
<evidence type="ECO:0000313" key="3">
    <source>
        <dbReference type="Proteomes" id="UP000472263"/>
    </source>
</evidence>
<gene>
    <name evidence="2" type="primary">cdca3</name>
</gene>
<feature type="region of interest" description="Disordered" evidence="1">
    <location>
        <begin position="226"/>
        <end position="304"/>
    </location>
</feature>
<dbReference type="PANTHER" id="PTHR34756:SF1">
    <property type="entry name" value="CELL DIVISION CYCLE-ASSOCIATED PROTEIN 3"/>
    <property type="match status" value="1"/>
</dbReference>
<feature type="region of interest" description="Disordered" evidence="1">
    <location>
        <begin position="1"/>
        <end position="74"/>
    </location>
</feature>
<reference evidence="2" key="3">
    <citation type="submission" date="2025-09" db="UniProtKB">
        <authorList>
            <consortium name="Ensembl"/>
        </authorList>
    </citation>
    <scope>IDENTIFICATION</scope>
</reference>
<dbReference type="GeneTree" id="ENSGT00390000017343"/>
<evidence type="ECO:0000256" key="1">
    <source>
        <dbReference type="SAM" id="MobiDB-lite"/>
    </source>
</evidence>
<feature type="compositionally biased region" description="Low complexity" evidence="1">
    <location>
        <begin position="230"/>
        <end position="241"/>
    </location>
</feature>
<dbReference type="CTD" id="83461"/>
<dbReference type="RefSeq" id="XP_029928923.1">
    <property type="nucleotide sequence ID" value="XM_030073063.1"/>
</dbReference>
<dbReference type="Proteomes" id="UP000472263">
    <property type="component" value="Chromosome 16"/>
</dbReference>
<feature type="compositionally biased region" description="Polar residues" evidence="1">
    <location>
        <begin position="1"/>
        <end position="14"/>
    </location>
</feature>
<sequence>MGSSESKMVSSTLKPDSKQNAKNERVSRLIDPRSPSAGIDRTPIQVGGPVSKTSADVKSECVVPSTDPRSPTVGIARTPVRDAMRATVGSLARRLGLLFHSEIEQAPLPSHRHSHLNVEEEASVDEELGSTEPLLTHQLPQTFGSLAEHANLLTTPVLAPLQNVGDSSPFVLLGDAQLEVEVETEADMTLEEAEEAKESPLHKRLSMSLITCHEGAAPAQIFAEVHHDSPSSPVPSVAVEPLGDETDHSYALPSVNSEPERPMTPVQVSVPTVTEAAQAPTSPEQPTDAVQMSSSVETQEVGVPKASPVLPKLAKMESPTVPSPVLAQEQKQSHTGIRCPTFDSKSPSQVVFKPQWLGKGFGTTGLRARGVQAHGGKGGSSPLAVRVAVKNITNENKGQSAKLKQKGNGLSEGRSPLQILKETNSPRDQHPQMKLKVSTPDRQRIGQMDRRVLTVALDKENR</sequence>
<accession>A0A667Z5Y2</accession>
<evidence type="ECO:0000313" key="2">
    <source>
        <dbReference type="Ensembl" id="ENSMMDP00005028576.1"/>
    </source>
</evidence>
<organism evidence="2 3">
    <name type="scientific">Myripristis murdjan</name>
    <name type="common">pinecone soldierfish</name>
    <dbReference type="NCBI Taxonomy" id="586833"/>
    <lineage>
        <taxon>Eukaryota</taxon>
        <taxon>Metazoa</taxon>
        <taxon>Chordata</taxon>
        <taxon>Craniata</taxon>
        <taxon>Vertebrata</taxon>
        <taxon>Euteleostomi</taxon>
        <taxon>Actinopterygii</taxon>
        <taxon>Neopterygii</taxon>
        <taxon>Teleostei</taxon>
        <taxon>Neoteleostei</taxon>
        <taxon>Acanthomorphata</taxon>
        <taxon>Holocentriformes</taxon>
        <taxon>Holocentridae</taxon>
        <taxon>Myripristis</taxon>
    </lineage>
</organism>
<feature type="compositionally biased region" description="Basic and acidic residues" evidence="1">
    <location>
        <begin position="15"/>
        <end position="31"/>
    </location>
</feature>
<proteinExistence type="predicted"/>
<reference evidence="2" key="2">
    <citation type="submission" date="2025-08" db="UniProtKB">
        <authorList>
            <consortium name="Ensembl"/>
        </authorList>
    </citation>
    <scope>IDENTIFICATION</scope>
</reference>
<dbReference type="GeneID" id="115374234"/>
<dbReference type="InterPro" id="IPR038832">
    <property type="entry name" value="CDCA3"/>
</dbReference>